<evidence type="ECO:0000256" key="4">
    <source>
        <dbReference type="ARBA" id="ARBA00022982"/>
    </source>
</evidence>
<comment type="cofactor">
    <cofactor evidence="6">
        <name>heme c</name>
        <dbReference type="ChEBI" id="CHEBI:61717"/>
    </cofactor>
    <text evidence="6">Binds 4 heme c groups covalently per monomer.</text>
</comment>
<keyword evidence="3 6" id="KW-0479">Metal-binding</keyword>
<evidence type="ECO:0000313" key="8">
    <source>
        <dbReference type="EMBL" id="HGZ11220.1"/>
    </source>
</evidence>
<dbReference type="GO" id="GO:0046872">
    <property type="term" value="F:metal ion binding"/>
    <property type="evidence" value="ECO:0007669"/>
    <property type="project" value="UniProtKB-KW"/>
</dbReference>
<feature type="binding site" description="covalent" evidence="6">
    <location>
        <position position="64"/>
    </location>
    <ligand>
        <name>heme c</name>
        <dbReference type="ChEBI" id="CHEBI:61717"/>
        <label>1</label>
    </ligand>
</feature>
<keyword evidence="1" id="KW-0813">Transport</keyword>
<reference evidence="8" key="1">
    <citation type="journal article" date="2020" name="mSystems">
        <title>Genome- and Community-Level Interaction Insights into Carbon Utilization and Element Cycling Functions of Hydrothermarchaeota in Hydrothermal Sediment.</title>
        <authorList>
            <person name="Zhou Z."/>
            <person name="Liu Y."/>
            <person name="Xu W."/>
            <person name="Pan J."/>
            <person name="Luo Z.H."/>
            <person name="Li M."/>
        </authorList>
    </citation>
    <scope>NUCLEOTIDE SEQUENCE [LARGE SCALE GENOMIC DNA]</scope>
    <source>
        <strain evidence="8">SpSt-853</strain>
    </source>
</reference>
<dbReference type="InterPro" id="IPR020942">
    <property type="entry name" value="Cyt_c_III_dom"/>
</dbReference>
<sequence>MGRTRIGAAALALLWGLGAWGADGLLVPPEETWLRIQKPGLPEKPAVRFSHGQHPKNRIACEICHHDYQRGRNLWKEGQPVKKCQSCHGLVPQAGRLDIKNAFHRQCKGCHLHRRKAKQAGGPINCQGCHNPLIN</sequence>
<keyword evidence="4" id="KW-0249">Electron transport</keyword>
<dbReference type="GO" id="GO:0009055">
    <property type="term" value="F:electron transfer activity"/>
    <property type="evidence" value="ECO:0007669"/>
    <property type="project" value="InterPro"/>
</dbReference>
<dbReference type="Pfam" id="PF02085">
    <property type="entry name" value="Cytochrom_CIII"/>
    <property type="match status" value="1"/>
</dbReference>
<dbReference type="AlphaFoldDB" id="A0A7C5ELF0"/>
<gene>
    <name evidence="8" type="ORF">ENW48_03260</name>
</gene>
<evidence type="ECO:0000256" key="3">
    <source>
        <dbReference type="ARBA" id="ARBA00022723"/>
    </source>
</evidence>
<feature type="binding site" description="axial binding residue" evidence="6">
    <location>
        <position position="54"/>
    </location>
    <ligand>
        <name>heme c</name>
        <dbReference type="ChEBI" id="CHEBI:61717"/>
        <label>3</label>
    </ligand>
    <ligandPart>
        <name>Fe</name>
        <dbReference type="ChEBI" id="CHEBI:18248"/>
    </ligandPart>
</feature>
<dbReference type="SUPFAM" id="SSF48695">
    <property type="entry name" value="Multiheme cytochromes"/>
    <property type="match status" value="1"/>
</dbReference>
<feature type="binding site" description="axial binding residue" evidence="6">
    <location>
        <position position="130"/>
    </location>
    <ligand>
        <name>heme c</name>
        <dbReference type="ChEBI" id="CHEBI:61717"/>
        <label>1</label>
    </ligand>
    <ligandPart>
        <name>Fe</name>
        <dbReference type="ChEBI" id="CHEBI:18248"/>
    </ligandPart>
</feature>
<organism evidence="8">
    <name type="scientific">Desulfobacca acetoxidans</name>
    <dbReference type="NCBI Taxonomy" id="60893"/>
    <lineage>
        <taxon>Bacteria</taxon>
        <taxon>Pseudomonadati</taxon>
        <taxon>Thermodesulfobacteriota</taxon>
        <taxon>Desulfobaccia</taxon>
        <taxon>Desulfobaccales</taxon>
        <taxon>Desulfobaccaceae</taxon>
        <taxon>Desulfobacca</taxon>
    </lineage>
</organism>
<feature type="binding site" description="axial binding residue" evidence="6">
    <location>
        <position position="61"/>
    </location>
    <ligand>
        <name>heme c</name>
        <dbReference type="ChEBI" id="CHEBI:61717"/>
        <label>1</label>
    </ligand>
    <ligandPart>
        <name>Fe</name>
        <dbReference type="ChEBI" id="CHEBI:18248"/>
    </ligandPart>
</feature>
<evidence type="ECO:0000256" key="2">
    <source>
        <dbReference type="ARBA" id="ARBA00022617"/>
    </source>
</evidence>
<feature type="binding site" description="axial binding residue" evidence="6">
    <location>
        <position position="107"/>
    </location>
    <ligand>
        <name>heme c</name>
        <dbReference type="ChEBI" id="CHEBI:61717"/>
        <label>1</label>
    </ligand>
    <ligandPart>
        <name>Fe</name>
        <dbReference type="ChEBI" id="CHEBI:18248"/>
    </ligandPart>
</feature>
<dbReference type="InterPro" id="IPR036280">
    <property type="entry name" value="Multihaem_cyt_sf"/>
</dbReference>
<feature type="binding site" description="axial binding residue" evidence="6">
    <location>
        <position position="126"/>
    </location>
    <ligand>
        <name>heme c</name>
        <dbReference type="ChEBI" id="CHEBI:61717"/>
        <label>1</label>
    </ligand>
    <ligandPart>
        <name>Fe</name>
        <dbReference type="ChEBI" id="CHEBI:18248"/>
    </ligandPart>
</feature>
<feature type="domain" description="Class III cytochrome C" evidence="7">
    <location>
        <begin position="42"/>
        <end position="130"/>
    </location>
</feature>
<evidence type="ECO:0000259" key="7">
    <source>
        <dbReference type="Pfam" id="PF02085"/>
    </source>
</evidence>
<accession>A0A7C5ELF0</accession>
<feature type="binding site" description="axial binding residue" evidence="6">
    <location>
        <position position="110"/>
    </location>
    <ligand>
        <name>heme c</name>
        <dbReference type="ChEBI" id="CHEBI:61717"/>
        <label>1</label>
    </ligand>
    <ligandPart>
        <name>Fe</name>
        <dbReference type="ChEBI" id="CHEBI:18248"/>
    </ligandPart>
</feature>
<keyword evidence="2 6" id="KW-0349">Heme</keyword>
<feature type="binding site" description="axial binding residue" evidence="6">
    <location>
        <position position="111"/>
    </location>
    <ligand>
        <name>heme c</name>
        <dbReference type="ChEBI" id="CHEBI:61717"/>
        <label>1</label>
    </ligand>
    <ligandPart>
        <name>Fe</name>
        <dbReference type="ChEBI" id="CHEBI:18248"/>
    </ligandPart>
</feature>
<dbReference type="CDD" id="cd08168">
    <property type="entry name" value="Cytochrom_C3"/>
    <property type="match status" value="1"/>
</dbReference>
<dbReference type="Gene3D" id="3.90.10.10">
    <property type="entry name" value="Cytochrome C3"/>
    <property type="match status" value="1"/>
</dbReference>
<dbReference type="EMBL" id="DTKJ01000020">
    <property type="protein sequence ID" value="HGZ11220.1"/>
    <property type="molecule type" value="Genomic_DNA"/>
</dbReference>
<feature type="binding site" description="axial binding residue" evidence="6">
    <location>
        <position position="51"/>
    </location>
    <ligand>
        <name>heme c</name>
        <dbReference type="ChEBI" id="CHEBI:61717"/>
        <label>1</label>
    </ligand>
    <ligandPart>
        <name>Fe</name>
        <dbReference type="ChEBI" id="CHEBI:18248"/>
    </ligandPart>
</feature>
<proteinExistence type="predicted"/>
<evidence type="ECO:0000256" key="1">
    <source>
        <dbReference type="ARBA" id="ARBA00022448"/>
    </source>
</evidence>
<dbReference type="GO" id="GO:0020037">
    <property type="term" value="F:heme binding"/>
    <property type="evidence" value="ECO:0007669"/>
    <property type="project" value="InterPro"/>
</dbReference>
<comment type="caution">
    <text evidence="8">The sequence shown here is derived from an EMBL/GenBank/DDBJ whole genome shotgun (WGS) entry which is preliminary data.</text>
</comment>
<feature type="binding site" description="axial binding residue" evidence="6">
    <location>
        <position position="66"/>
    </location>
    <ligand>
        <name>heme c</name>
        <dbReference type="ChEBI" id="CHEBI:61717"/>
        <label>1</label>
    </ligand>
    <ligandPart>
        <name>Fe</name>
        <dbReference type="ChEBI" id="CHEBI:18248"/>
    </ligandPart>
</feature>
<dbReference type="PRINTS" id="PR00609">
    <property type="entry name" value="CYTOCHROMEC3"/>
</dbReference>
<evidence type="ECO:0000256" key="6">
    <source>
        <dbReference type="PIRSR" id="PIRSR602322-1"/>
    </source>
</evidence>
<feature type="binding site" description="axial binding residue" evidence="6">
    <location>
        <position position="129"/>
    </location>
    <ligand>
        <name>heme c</name>
        <dbReference type="ChEBI" id="CHEBI:61717"/>
        <label>1</label>
    </ligand>
    <ligandPart>
        <name>Fe</name>
        <dbReference type="ChEBI" id="CHEBI:18248"/>
    </ligandPart>
</feature>
<evidence type="ECO:0000256" key="5">
    <source>
        <dbReference type="ARBA" id="ARBA00023004"/>
    </source>
</evidence>
<feature type="binding site" description="axial binding residue" evidence="6">
    <location>
        <position position="65"/>
    </location>
    <ligand>
        <name>heme c</name>
        <dbReference type="ChEBI" id="CHEBI:61717"/>
        <label>1</label>
    </ligand>
    <ligandPart>
        <name>Fe</name>
        <dbReference type="ChEBI" id="CHEBI:18248"/>
    </ligandPart>
</feature>
<protein>
    <recommendedName>
        <fullName evidence="7">Class III cytochrome C domain-containing protein</fullName>
    </recommendedName>
</protein>
<name>A0A7C5ELF0_9BACT</name>
<dbReference type="InterPro" id="IPR002322">
    <property type="entry name" value="Cyt_c_III"/>
</dbReference>
<keyword evidence="5 6" id="KW-0408">Iron</keyword>